<dbReference type="SUPFAM" id="SSF48168">
    <property type="entry name" value="R1 subunit of ribonucleotide reductase, N-terminal domain"/>
    <property type="match status" value="1"/>
</dbReference>
<dbReference type="EnsemblProtists" id="EOD05506">
    <property type="protein sequence ID" value="EOD05506"/>
    <property type="gene ID" value="EMIHUDRAFT_259315"/>
</dbReference>
<dbReference type="InterPro" id="IPR000788">
    <property type="entry name" value="RNR_lg_C"/>
</dbReference>
<dbReference type="eggNOG" id="KOG1112">
    <property type="taxonomic scope" value="Eukaryota"/>
</dbReference>
<reference evidence="3" key="2">
    <citation type="submission" date="2024-10" db="UniProtKB">
        <authorList>
            <consortium name="EnsemblProtists"/>
        </authorList>
    </citation>
    <scope>IDENTIFICATION</scope>
</reference>
<dbReference type="GO" id="GO:0009263">
    <property type="term" value="P:deoxyribonucleotide biosynthetic process"/>
    <property type="evidence" value="ECO:0007669"/>
    <property type="project" value="UniProtKB-KW"/>
</dbReference>
<keyword evidence="4" id="KW-1185">Reference proteome</keyword>
<dbReference type="GO" id="GO:0005971">
    <property type="term" value="C:ribonucleoside-diphosphate reductase complex"/>
    <property type="evidence" value="ECO:0007669"/>
    <property type="project" value="TreeGrafter"/>
</dbReference>
<dbReference type="InterPro" id="IPR008926">
    <property type="entry name" value="RNR_R1-su_N"/>
</dbReference>
<evidence type="ECO:0000256" key="1">
    <source>
        <dbReference type="ARBA" id="ARBA00010406"/>
    </source>
</evidence>
<proteinExistence type="inferred from homology"/>
<dbReference type="KEGG" id="ehx:EMIHUDRAFT_259315"/>
<dbReference type="UniPathway" id="UPA00326"/>
<feature type="domain" description="Ribonucleotide reductase large subunit C-terminal" evidence="2">
    <location>
        <begin position="120"/>
        <end position="238"/>
    </location>
</feature>
<dbReference type="GeneID" id="17251656"/>
<dbReference type="AlphaFoldDB" id="A0A0D3I2M1"/>
<reference evidence="4" key="1">
    <citation type="journal article" date="2013" name="Nature">
        <title>Pan genome of the phytoplankton Emiliania underpins its global distribution.</title>
        <authorList>
            <person name="Read B.A."/>
            <person name="Kegel J."/>
            <person name="Klute M.J."/>
            <person name="Kuo A."/>
            <person name="Lefebvre S.C."/>
            <person name="Maumus F."/>
            <person name="Mayer C."/>
            <person name="Miller J."/>
            <person name="Monier A."/>
            <person name="Salamov A."/>
            <person name="Young J."/>
            <person name="Aguilar M."/>
            <person name="Claverie J.M."/>
            <person name="Frickenhaus S."/>
            <person name="Gonzalez K."/>
            <person name="Herman E.K."/>
            <person name="Lin Y.C."/>
            <person name="Napier J."/>
            <person name="Ogata H."/>
            <person name="Sarno A.F."/>
            <person name="Shmutz J."/>
            <person name="Schroeder D."/>
            <person name="de Vargas C."/>
            <person name="Verret F."/>
            <person name="von Dassow P."/>
            <person name="Valentin K."/>
            <person name="Van de Peer Y."/>
            <person name="Wheeler G."/>
            <person name="Dacks J.B."/>
            <person name="Delwiche C.F."/>
            <person name="Dyhrman S.T."/>
            <person name="Glockner G."/>
            <person name="John U."/>
            <person name="Richards T."/>
            <person name="Worden A.Z."/>
            <person name="Zhang X."/>
            <person name="Grigoriev I.V."/>
            <person name="Allen A.E."/>
            <person name="Bidle K."/>
            <person name="Borodovsky M."/>
            <person name="Bowler C."/>
            <person name="Brownlee C."/>
            <person name="Cock J.M."/>
            <person name="Elias M."/>
            <person name="Gladyshev V.N."/>
            <person name="Groth M."/>
            <person name="Guda C."/>
            <person name="Hadaegh A."/>
            <person name="Iglesias-Rodriguez M.D."/>
            <person name="Jenkins J."/>
            <person name="Jones B.M."/>
            <person name="Lawson T."/>
            <person name="Leese F."/>
            <person name="Lindquist E."/>
            <person name="Lobanov A."/>
            <person name="Lomsadze A."/>
            <person name="Malik S.B."/>
            <person name="Marsh M.E."/>
            <person name="Mackinder L."/>
            <person name="Mock T."/>
            <person name="Mueller-Roeber B."/>
            <person name="Pagarete A."/>
            <person name="Parker M."/>
            <person name="Probert I."/>
            <person name="Quesneville H."/>
            <person name="Raines C."/>
            <person name="Rensing S.A."/>
            <person name="Riano-Pachon D.M."/>
            <person name="Richier S."/>
            <person name="Rokitta S."/>
            <person name="Shiraiwa Y."/>
            <person name="Soanes D.M."/>
            <person name="van der Giezen M."/>
            <person name="Wahlund T.M."/>
            <person name="Williams B."/>
            <person name="Wilson W."/>
            <person name="Wolfe G."/>
            <person name="Wurch L.L."/>
        </authorList>
    </citation>
    <scope>NUCLEOTIDE SEQUENCE</scope>
</reference>
<name>A0A0D3I2M1_EMIH1</name>
<dbReference type="SUPFAM" id="SSF51998">
    <property type="entry name" value="PFL-like glycyl radical enzymes"/>
    <property type="match status" value="1"/>
</dbReference>
<evidence type="ECO:0000313" key="4">
    <source>
        <dbReference type="Proteomes" id="UP000013827"/>
    </source>
</evidence>
<protein>
    <recommendedName>
        <fullName evidence="2">Ribonucleotide reductase large subunit C-terminal domain-containing protein</fullName>
    </recommendedName>
</protein>
<organism evidence="3 4">
    <name type="scientific">Emiliania huxleyi (strain CCMP1516)</name>
    <dbReference type="NCBI Taxonomy" id="280463"/>
    <lineage>
        <taxon>Eukaryota</taxon>
        <taxon>Haptista</taxon>
        <taxon>Haptophyta</taxon>
        <taxon>Prymnesiophyceae</taxon>
        <taxon>Isochrysidales</taxon>
        <taxon>Noelaerhabdaceae</taxon>
        <taxon>Emiliania</taxon>
    </lineage>
</organism>
<dbReference type="PANTHER" id="PTHR11573">
    <property type="entry name" value="RIBONUCLEOSIDE-DIPHOSPHATE REDUCTASE LARGE CHAIN"/>
    <property type="match status" value="1"/>
</dbReference>
<dbReference type="PaxDb" id="2903-EOD05506"/>
<dbReference type="HOGENOM" id="CLU_1168500_0_0_1"/>
<dbReference type="InterPro" id="IPR039718">
    <property type="entry name" value="Rrm1"/>
</dbReference>
<dbReference type="Proteomes" id="UP000013827">
    <property type="component" value="Unassembled WGS sequence"/>
</dbReference>
<evidence type="ECO:0000259" key="2">
    <source>
        <dbReference type="Pfam" id="PF02867"/>
    </source>
</evidence>
<dbReference type="GO" id="GO:0004748">
    <property type="term" value="F:ribonucleoside-diphosphate reductase activity, thioredoxin disulfide as acceptor"/>
    <property type="evidence" value="ECO:0007669"/>
    <property type="project" value="UniProtKB-EC"/>
</dbReference>
<dbReference type="STRING" id="2903.R1D3U7"/>
<accession>A0A0D3I2M1</accession>
<dbReference type="Gene3D" id="3.20.70.20">
    <property type="match status" value="1"/>
</dbReference>
<dbReference type="RefSeq" id="XP_005757935.1">
    <property type="nucleotide sequence ID" value="XM_005757878.1"/>
</dbReference>
<dbReference type="GO" id="GO:0005524">
    <property type="term" value="F:ATP binding"/>
    <property type="evidence" value="ECO:0007669"/>
    <property type="project" value="InterPro"/>
</dbReference>
<dbReference type="PANTHER" id="PTHR11573:SF6">
    <property type="entry name" value="RIBONUCLEOSIDE-DIPHOSPHATE REDUCTASE LARGE SUBUNIT"/>
    <property type="match status" value="1"/>
</dbReference>
<sequence length="238" mass="26918">MRARTPEPGAPVPRRIAVSNLHKMTDKSFSATMDKLHKYVNPRTGADAPLISDEVHSIIQDNRERLDPLLVYDRDFEYDFFGFKTLEKAYLLRMKGKVVERPQHMLMRVAIGIHKTDLDAADDSIEGIFETLKLCAQISKSAGGIGLSVHDIRAQGSYIKGSGGSSNGLVPMLRVFDNTARYVDQGGGKRKGAFACYLEPWHADILSFLDLKKNHGKEEQRARDLFFSWWVSDLFMKR</sequence>
<dbReference type="Pfam" id="PF02867">
    <property type="entry name" value="Ribonuc_red_lgC"/>
    <property type="match status" value="1"/>
</dbReference>
<comment type="similarity">
    <text evidence="1">Belongs to the ribonucleoside diphosphate reductase large chain family.</text>
</comment>
<evidence type="ECO:0000313" key="3">
    <source>
        <dbReference type="EnsemblProtists" id="EOD05506"/>
    </source>
</evidence>